<dbReference type="GO" id="GO:0003700">
    <property type="term" value="F:DNA-binding transcription factor activity"/>
    <property type="evidence" value="ECO:0007669"/>
    <property type="project" value="InterPro"/>
</dbReference>
<comment type="caution">
    <text evidence="5">The sequence shown here is derived from an EMBL/GenBank/DDBJ whole genome shotgun (WGS) entry which is preliminary data.</text>
</comment>
<proteinExistence type="predicted"/>
<protein>
    <submittedName>
        <fullName evidence="5">MarR family transcriptional regulator</fullName>
    </submittedName>
</protein>
<dbReference type="Gene3D" id="1.10.10.10">
    <property type="entry name" value="Winged helix-like DNA-binding domain superfamily/Winged helix DNA-binding domain"/>
    <property type="match status" value="1"/>
</dbReference>
<dbReference type="SUPFAM" id="SSF46785">
    <property type="entry name" value="Winged helix' DNA-binding domain"/>
    <property type="match status" value="1"/>
</dbReference>
<dbReference type="GO" id="GO:0003677">
    <property type="term" value="F:DNA binding"/>
    <property type="evidence" value="ECO:0007669"/>
    <property type="project" value="UniProtKB-KW"/>
</dbReference>
<dbReference type="PROSITE" id="PS50995">
    <property type="entry name" value="HTH_MARR_2"/>
    <property type="match status" value="1"/>
</dbReference>
<dbReference type="InterPro" id="IPR000835">
    <property type="entry name" value="HTH_MarR-typ"/>
</dbReference>
<dbReference type="InterPro" id="IPR036388">
    <property type="entry name" value="WH-like_DNA-bd_sf"/>
</dbReference>
<keyword evidence="2" id="KW-0238">DNA-binding</keyword>
<feature type="domain" description="HTH marR-type" evidence="4">
    <location>
        <begin position="10"/>
        <end position="146"/>
    </location>
</feature>
<dbReference type="EMBL" id="WUBR01000001">
    <property type="protein sequence ID" value="MWV26872.1"/>
    <property type="molecule type" value="Genomic_DNA"/>
</dbReference>
<dbReference type="SMART" id="SM00347">
    <property type="entry name" value="HTH_MARR"/>
    <property type="match status" value="1"/>
</dbReference>
<reference evidence="5 6" key="2">
    <citation type="submission" date="2020-02" db="EMBL/GenBank/DDBJ databases">
        <title>Erythrobacter dongmakensis sp. nov., isolated from a tidal mudflat.</title>
        <authorList>
            <person name="Kim I.S."/>
        </authorList>
    </citation>
    <scope>NUCLEOTIDE SEQUENCE [LARGE SCALE GENOMIC DNA]</scope>
    <source>
        <strain evidence="5 6">GH3-10</strain>
    </source>
</reference>
<dbReference type="PRINTS" id="PR00598">
    <property type="entry name" value="HTHMARR"/>
</dbReference>
<sequence>MTKTAPPATYDALERYLPYMVNRLSNLGQQAQKRALSDSEVSLVDIRTLSILNIEDGLTINEIAERTFSEQSTTSRAVDAMAAQGLIERRIPKGDLRRREIMMTPLGRKQLEENWPVMEDYFAALREGTTSEELATCQKVIVKMLENLSRLQK</sequence>
<dbReference type="Proteomes" id="UP000461409">
    <property type="component" value="Unassembled WGS sequence"/>
</dbReference>
<dbReference type="AlphaFoldDB" id="A0A844XAY1"/>
<keyword evidence="1" id="KW-0805">Transcription regulation</keyword>
<keyword evidence="6" id="KW-1185">Reference proteome</keyword>
<evidence type="ECO:0000256" key="1">
    <source>
        <dbReference type="ARBA" id="ARBA00023015"/>
    </source>
</evidence>
<evidence type="ECO:0000313" key="6">
    <source>
        <dbReference type="Proteomes" id="UP000461409"/>
    </source>
</evidence>
<gene>
    <name evidence="5" type="ORF">GRF63_03035</name>
</gene>
<evidence type="ECO:0000256" key="3">
    <source>
        <dbReference type="ARBA" id="ARBA00023163"/>
    </source>
</evidence>
<evidence type="ECO:0000256" key="2">
    <source>
        <dbReference type="ARBA" id="ARBA00023125"/>
    </source>
</evidence>
<evidence type="ECO:0000259" key="4">
    <source>
        <dbReference type="PROSITE" id="PS50995"/>
    </source>
</evidence>
<dbReference type="PANTHER" id="PTHR42756">
    <property type="entry name" value="TRANSCRIPTIONAL REGULATOR, MARR"/>
    <property type="match status" value="1"/>
</dbReference>
<dbReference type="InterPro" id="IPR036390">
    <property type="entry name" value="WH_DNA-bd_sf"/>
</dbReference>
<name>A0A844XAY1_9SPHN</name>
<reference evidence="5 6" key="1">
    <citation type="submission" date="2019-12" db="EMBL/GenBank/DDBJ databases">
        <authorList>
            <person name="Lee S.D."/>
        </authorList>
    </citation>
    <scope>NUCLEOTIDE SEQUENCE [LARGE SCALE GENOMIC DNA]</scope>
    <source>
        <strain evidence="5 6">GH3-10</strain>
    </source>
</reference>
<dbReference type="PANTHER" id="PTHR42756:SF1">
    <property type="entry name" value="TRANSCRIPTIONAL REPRESSOR OF EMRAB OPERON"/>
    <property type="match status" value="1"/>
</dbReference>
<dbReference type="Pfam" id="PF12802">
    <property type="entry name" value="MarR_2"/>
    <property type="match status" value="1"/>
</dbReference>
<accession>A0A844XAY1</accession>
<dbReference type="RefSeq" id="WP_160484501.1">
    <property type="nucleotide sequence ID" value="NZ_WUBR01000001.1"/>
</dbReference>
<organism evidence="5 6">
    <name type="scientific">Aurantiacibacter rhizosphaerae</name>
    <dbReference type="NCBI Taxonomy" id="2691582"/>
    <lineage>
        <taxon>Bacteria</taxon>
        <taxon>Pseudomonadati</taxon>
        <taxon>Pseudomonadota</taxon>
        <taxon>Alphaproteobacteria</taxon>
        <taxon>Sphingomonadales</taxon>
        <taxon>Erythrobacteraceae</taxon>
        <taxon>Aurantiacibacter</taxon>
    </lineage>
</organism>
<keyword evidence="3" id="KW-0804">Transcription</keyword>
<evidence type="ECO:0000313" key="5">
    <source>
        <dbReference type="EMBL" id="MWV26872.1"/>
    </source>
</evidence>